<dbReference type="Proteomes" id="UP000325255">
    <property type="component" value="Unassembled WGS sequence"/>
</dbReference>
<dbReference type="EMBL" id="VWPK01000015">
    <property type="protein sequence ID" value="KAA5612101.1"/>
    <property type="molecule type" value="Genomic_DNA"/>
</dbReference>
<feature type="region of interest" description="Disordered" evidence="1">
    <location>
        <begin position="1"/>
        <end position="21"/>
    </location>
</feature>
<keyword evidence="4" id="KW-1185">Reference proteome</keyword>
<dbReference type="InterPro" id="IPR036890">
    <property type="entry name" value="HATPase_C_sf"/>
</dbReference>
<dbReference type="Gene3D" id="1.10.287.130">
    <property type="match status" value="1"/>
</dbReference>
<evidence type="ECO:0000256" key="1">
    <source>
        <dbReference type="SAM" id="MobiDB-lite"/>
    </source>
</evidence>
<organism evidence="3 4">
    <name type="scientific">Rhodovastum atsumiense</name>
    <dbReference type="NCBI Taxonomy" id="504468"/>
    <lineage>
        <taxon>Bacteria</taxon>
        <taxon>Pseudomonadati</taxon>
        <taxon>Pseudomonadota</taxon>
        <taxon>Alphaproteobacteria</taxon>
        <taxon>Acetobacterales</taxon>
        <taxon>Acetobacteraceae</taxon>
        <taxon>Rhodovastum</taxon>
    </lineage>
</organism>
<sequence length="239" mass="24479">MVSRSRRKRPQRCGPDHRGGWRVDISGTAGAPWQDGLRFTGLLAARLCHEISGPLATVAAAIAVAQADPGATEALPLGREAADVLAARLRLLRAAWAGGAEPEDAAALQGICTALPRIGLRLERLGPRRRFPAGTGRLLLNVALLAADSLPRGGTLELAGLGPQGLRATLHGAGAAWPDGLPDWLADPGAAWQAAGTATPRELQGPLTALLAHAAGARLRLGPVPVPGDGAAPLLLHPA</sequence>
<gene>
    <name evidence="3" type="ORF">F1189_11640</name>
</gene>
<dbReference type="AlphaFoldDB" id="A0A5M6IV54"/>
<proteinExistence type="predicted"/>
<protein>
    <recommendedName>
        <fullName evidence="2">Histidine phosphotransferase ChpT C-terminal domain-containing protein</fullName>
    </recommendedName>
</protein>
<feature type="compositionally biased region" description="Basic residues" evidence="1">
    <location>
        <begin position="1"/>
        <end position="11"/>
    </location>
</feature>
<dbReference type="InterPro" id="IPR018762">
    <property type="entry name" value="ChpT_C"/>
</dbReference>
<name>A0A5M6IV54_9PROT</name>
<dbReference type="Gene3D" id="3.30.565.10">
    <property type="entry name" value="Histidine kinase-like ATPase, C-terminal domain"/>
    <property type="match status" value="1"/>
</dbReference>
<dbReference type="OrthoDB" id="9803702at2"/>
<dbReference type="Pfam" id="PF10090">
    <property type="entry name" value="HPTransfase"/>
    <property type="match status" value="1"/>
</dbReference>
<evidence type="ECO:0000313" key="3">
    <source>
        <dbReference type="EMBL" id="KAA5612101.1"/>
    </source>
</evidence>
<evidence type="ECO:0000259" key="2">
    <source>
        <dbReference type="Pfam" id="PF10090"/>
    </source>
</evidence>
<accession>A0A5M6IV54</accession>
<evidence type="ECO:0000313" key="4">
    <source>
        <dbReference type="Proteomes" id="UP000325255"/>
    </source>
</evidence>
<comment type="caution">
    <text evidence="3">The sequence shown here is derived from an EMBL/GenBank/DDBJ whole genome shotgun (WGS) entry which is preliminary data.</text>
</comment>
<feature type="domain" description="Histidine phosphotransferase ChpT C-terminal" evidence="2">
    <location>
        <begin position="107"/>
        <end position="220"/>
    </location>
</feature>
<reference evidence="3 4" key="1">
    <citation type="submission" date="2019-09" db="EMBL/GenBank/DDBJ databases">
        <title>Genome sequence of Rhodovastum atsumiense, a diverse member of the Acetobacteraceae family of non-sulfur purple photosynthetic bacteria.</title>
        <authorList>
            <person name="Meyer T."/>
            <person name="Kyndt J."/>
        </authorList>
    </citation>
    <scope>NUCLEOTIDE SEQUENCE [LARGE SCALE GENOMIC DNA]</scope>
    <source>
        <strain evidence="3 4">DSM 21279</strain>
    </source>
</reference>